<reference evidence="2 3" key="1">
    <citation type="submission" date="2024-09" db="EMBL/GenBank/DDBJ databases">
        <authorList>
            <person name="Sun Q."/>
            <person name="Mori K."/>
        </authorList>
    </citation>
    <scope>NUCLEOTIDE SEQUENCE [LARGE SCALE GENOMIC DNA]</scope>
    <source>
        <strain evidence="2 3">NCAIM B.02529</strain>
    </source>
</reference>
<comment type="caution">
    <text evidence="2">The sequence shown here is derived from an EMBL/GenBank/DDBJ whole genome shotgun (WGS) entry which is preliminary data.</text>
</comment>
<dbReference type="RefSeq" id="WP_377346501.1">
    <property type="nucleotide sequence ID" value="NZ_JBHLTP010000005.1"/>
</dbReference>
<evidence type="ECO:0000313" key="3">
    <source>
        <dbReference type="Proteomes" id="UP001589836"/>
    </source>
</evidence>
<keyword evidence="1" id="KW-1133">Transmembrane helix</keyword>
<gene>
    <name evidence="2" type="ORF">ACFFGV_08130</name>
</gene>
<keyword evidence="3" id="KW-1185">Reference proteome</keyword>
<accession>A0ABV6LME7</accession>
<dbReference type="EMBL" id="JBHLTP010000005">
    <property type="protein sequence ID" value="MFC0523552.1"/>
    <property type="molecule type" value="Genomic_DNA"/>
</dbReference>
<protein>
    <recommendedName>
        <fullName evidence="4">Zf-HC2 domain-containing protein</fullName>
    </recommendedName>
</protein>
<evidence type="ECO:0000313" key="2">
    <source>
        <dbReference type="EMBL" id="MFC0523552.1"/>
    </source>
</evidence>
<keyword evidence="1" id="KW-0472">Membrane</keyword>
<evidence type="ECO:0008006" key="4">
    <source>
        <dbReference type="Google" id="ProtNLM"/>
    </source>
</evidence>
<proteinExistence type="predicted"/>
<name>A0ABV6LME7_9BACI</name>
<organism evidence="2 3">
    <name type="scientific">Pontibacillus salicampi</name>
    <dbReference type="NCBI Taxonomy" id="1449801"/>
    <lineage>
        <taxon>Bacteria</taxon>
        <taxon>Bacillati</taxon>
        <taxon>Bacillota</taxon>
        <taxon>Bacilli</taxon>
        <taxon>Bacillales</taxon>
        <taxon>Bacillaceae</taxon>
        <taxon>Pontibacillus</taxon>
    </lineage>
</organism>
<keyword evidence="1" id="KW-0812">Transmembrane</keyword>
<feature type="transmembrane region" description="Helical" evidence="1">
    <location>
        <begin position="81"/>
        <end position="100"/>
    </location>
</feature>
<dbReference type="Proteomes" id="UP001589836">
    <property type="component" value="Unassembled WGS sequence"/>
</dbReference>
<evidence type="ECO:0000256" key="1">
    <source>
        <dbReference type="SAM" id="Phobius"/>
    </source>
</evidence>
<sequence length="142" mass="16313">MTACNKERLKDYAEQNVAEWEQMEIEHHLLDCTHCLEEYLAMLNDTAPPGLSSSFTTQTIERVEKQYPALQRKGRRKNRSLLHYMMAAGLTLVLMMSGVFDRIMDSIEPASSHNRSSVSEQMVERTSSWIDHLITKGEGNHE</sequence>